<keyword evidence="4" id="KW-1185">Reference proteome</keyword>
<gene>
    <name evidence="3" type="ORF">NDI86_12705</name>
</gene>
<evidence type="ECO:0000259" key="2">
    <source>
        <dbReference type="Pfam" id="PF23981"/>
    </source>
</evidence>
<dbReference type="RefSeq" id="WP_310900822.1">
    <property type="nucleotide sequence ID" value="NZ_JAMQOS010000004.1"/>
</dbReference>
<sequence>MHPLSGQADQRRGQSGPLGFLLVFALVIAATTLIVALGAGTIGGTQETLDEERAEKAMTQLDSQAALVALGNSDVQRVDLSTGREHSYRVEDDAGRMTLSYTNQTTGAETKIFSEQLGRIVYESDDGANIAYQGGGVWRSDGEGNAIMISPPEFHYRDATLTLPLVTVGSSGTIGDRAVISNAETTRYFPNATKNSAYSNPLENARVEVAVTSEYYRAWGEYFETRTDGTVEYDHPNETVTLALVTPLENTKVTSATASLSASGTFIINGNAGTVCDPEKVYLDSYNSSGTDDGYCDQTPGNEGDVIYGGDMDLSGGAGSSDIYGDVVSGGTVDVGNGKGGGSPDINGNISYSDRCENSEDACERKATGSVDQISGIDQAPAINGIVRTQVNETRTNNDNGDSGVPITGTTLDPGSVELTAGSYYLEELDVAGSETLTLNTTDGDIYIAVDENVVLGPGANVNVTGDGTVSVYVLGSAGSANQLYMGEHSNVTNAGDDAPQFRLFGQSNFTATIGGGSGGNLAQYVGVIYAPPGTAGTGSVTLDSGVVYGGILTGTTTIANGNGGSIHYDEALRTQRVLEQSESIVRVTYIHASTNEIRVEDG</sequence>
<keyword evidence="1" id="KW-0472">Membrane</keyword>
<feature type="transmembrane region" description="Helical" evidence="1">
    <location>
        <begin position="20"/>
        <end position="43"/>
    </location>
</feature>
<organism evidence="3 4">
    <name type="scientific">Haloarcula onubensis</name>
    <dbReference type="NCBI Taxonomy" id="2950539"/>
    <lineage>
        <taxon>Archaea</taxon>
        <taxon>Methanobacteriati</taxon>
        <taxon>Methanobacteriota</taxon>
        <taxon>Stenosarchaea group</taxon>
        <taxon>Halobacteria</taxon>
        <taxon>Halobacteriales</taxon>
        <taxon>Haloarculaceae</taxon>
        <taxon>Haloarcula</taxon>
    </lineage>
</organism>
<comment type="caution">
    <text evidence="3">The sequence shown here is derived from an EMBL/GenBank/DDBJ whole genome shotgun (WGS) entry which is preliminary data.</text>
</comment>
<dbReference type="Proteomes" id="UP001268864">
    <property type="component" value="Unassembled WGS sequence"/>
</dbReference>
<evidence type="ECO:0000313" key="4">
    <source>
        <dbReference type="Proteomes" id="UP001268864"/>
    </source>
</evidence>
<feature type="domain" description="DUF7305" evidence="2">
    <location>
        <begin position="369"/>
        <end position="575"/>
    </location>
</feature>
<dbReference type="InterPro" id="IPR055729">
    <property type="entry name" value="DUF7305"/>
</dbReference>
<dbReference type="Pfam" id="PF23960">
    <property type="entry name" value="DUF7289"/>
    <property type="match status" value="1"/>
</dbReference>
<evidence type="ECO:0000256" key="1">
    <source>
        <dbReference type="SAM" id="Phobius"/>
    </source>
</evidence>
<dbReference type="InterPro" id="IPR055713">
    <property type="entry name" value="DUF7289"/>
</dbReference>
<reference evidence="3 4" key="1">
    <citation type="submission" date="2022-06" db="EMBL/GenBank/DDBJ databases">
        <title>Halomicroarcula sp. a new haloarchaeum isolate from saline soil.</title>
        <authorList>
            <person name="Strakova D."/>
            <person name="Galisteo C."/>
            <person name="Sanchez-Porro C."/>
            <person name="Ventosa A."/>
        </authorList>
    </citation>
    <scope>NUCLEOTIDE SEQUENCE [LARGE SCALE GENOMIC DNA]</scope>
    <source>
        <strain evidence="3 4">S3CR25-11</strain>
    </source>
</reference>
<proteinExistence type="predicted"/>
<name>A0ABU2FRV6_9EURY</name>
<keyword evidence="1" id="KW-0812">Transmembrane</keyword>
<evidence type="ECO:0000313" key="3">
    <source>
        <dbReference type="EMBL" id="MDS0282986.1"/>
    </source>
</evidence>
<keyword evidence="1" id="KW-1133">Transmembrane helix</keyword>
<accession>A0ABU2FRV6</accession>
<protein>
    <recommendedName>
        <fullName evidence="2">DUF7305 domain-containing protein</fullName>
    </recommendedName>
</protein>
<dbReference type="Pfam" id="PF23981">
    <property type="entry name" value="DUF7305"/>
    <property type="match status" value="1"/>
</dbReference>
<dbReference type="EMBL" id="JAMQOS010000004">
    <property type="protein sequence ID" value="MDS0282986.1"/>
    <property type="molecule type" value="Genomic_DNA"/>
</dbReference>